<reference evidence="3 4" key="1">
    <citation type="submission" date="2020-08" db="EMBL/GenBank/DDBJ databases">
        <authorList>
            <person name="Liu C."/>
            <person name="Sun Q."/>
        </authorList>
    </citation>
    <scope>NUCLEOTIDE SEQUENCE [LARGE SCALE GENOMIC DNA]</scope>
    <source>
        <strain evidence="3 4">NSJ-59</strain>
    </source>
</reference>
<organism evidence="3 4">
    <name type="scientific">Megasphaera hominis</name>
    <dbReference type="NCBI Taxonomy" id="159836"/>
    <lineage>
        <taxon>Bacteria</taxon>
        <taxon>Bacillati</taxon>
        <taxon>Bacillota</taxon>
        <taxon>Negativicutes</taxon>
        <taxon>Veillonellales</taxon>
        <taxon>Veillonellaceae</taxon>
        <taxon>Megasphaera</taxon>
    </lineage>
</organism>
<dbReference type="EMBL" id="JACOGK010000007">
    <property type="protein sequence ID" value="MBC3536346.1"/>
    <property type="molecule type" value="Genomic_DNA"/>
</dbReference>
<keyword evidence="4" id="KW-1185">Reference proteome</keyword>
<accession>A0ABR6VJG0</accession>
<feature type="compositionally biased region" description="Low complexity" evidence="1">
    <location>
        <begin position="168"/>
        <end position="199"/>
    </location>
</feature>
<gene>
    <name evidence="3" type="ORF">H8J70_03650</name>
</gene>
<proteinExistence type="predicted"/>
<evidence type="ECO:0000313" key="4">
    <source>
        <dbReference type="Proteomes" id="UP000606870"/>
    </source>
</evidence>
<feature type="region of interest" description="Disordered" evidence="1">
    <location>
        <begin position="167"/>
        <end position="243"/>
    </location>
</feature>
<dbReference type="RefSeq" id="WP_186502502.1">
    <property type="nucleotide sequence ID" value="NZ_JACOGK010000007.1"/>
</dbReference>
<keyword evidence="2" id="KW-0732">Signal</keyword>
<evidence type="ECO:0000256" key="1">
    <source>
        <dbReference type="SAM" id="MobiDB-lite"/>
    </source>
</evidence>
<feature type="signal peptide" evidence="2">
    <location>
        <begin position="1"/>
        <end position="26"/>
    </location>
</feature>
<dbReference type="Proteomes" id="UP000606870">
    <property type="component" value="Unassembled WGS sequence"/>
</dbReference>
<protein>
    <submittedName>
        <fullName evidence="3">Uncharacterized protein</fullName>
    </submittedName>
</protein>
<feature type="compositionally biased region" description="Low complexity" evidence="1">
    <location>
        <begin position="213"/>
        <end position="225"/>
    </location>
</feature>
<name>A0ABR6VJG0_9FIRM</name>
<sequence>MKLKSVWKKACLLSLGAAICSSVCLAAIPYTQVLIGGVGPGSSMDYVKSIYGQPASTNFDTPAEATYTYGNSFVLTANASTNTVYTVLSSGHNGLNTPAGVGVGMDASVITEKYGTCERIGNVNGVTYYHYAMEPNPAMPNDFGGFSFGVENGKIISIWAGVVPDESAPAAPVTAPATAPETVPAAAGTPAAATPVTPADSETVAKTIASHNEAATAPAEPAATTSKVTTAEGTKVSIEKDNG</sequence>
<evidence type="ECO:0000256" key="2">
    <source>
        <dbReference type="SAM" id="SignalP"/>
    </source>
</evidence>
<feature type="chain" id="PRO_5046657115" evidence="2">
    <location>
        <begin position="27"/>
        <end position="243"/>
    </location>
</feature>
<comment type="caution">
    <text evidence="3">The sequence shown here is derived from an EMBL/GenBank/DDBJ whole genome shotgun (WGS) entry which is preliminary data.</text>
</comment>
<evidence type="ECO:0000313" key="3">
    <source>
        <dbReference type="EMBL" id="MBC3536346.1"/>
    </source>
</evidence>